<dbReference type="EMBL" id="LVWA01000012">
    <property type="protein sequence ID" value="OKL38576.1"/>
    <property type="molecule type" value="Genomic_DNA"/>
</dbReference>
<comment type="caution">
    <text evidence="3">The sequence shown here is derived from an EMBL/GenBank/DDBJ whole genome shotgun (WGS) entry which is preliminary data.</text>
</comment>
<gene>
    <name evidence="3" type="ORF">A3841_05340</name>
</gene>
<evidence type="ECO:0000256" key="1">
    <source>
        <dbReference type="SAM" id="MobiDB-lite"/>
    </source>
</evidence>
<dbReference type="InterPro" id="IPR025196">
    <property type="entry name" value="DUF4126"/>
</dbReference>
<proteinExistence type="predicted"/>
<dbReference type="Proteomes" id="UP000186551">
    <property type="component" value="Unassembled WGS sequence"/>
</dbReference>
<organism evidence="3 4">
    <name type="scientific">Pontibacter flavimaris</name>
    <dbReference type="NCBI Taxonomy" id="1797110"/>
    <lineage>
        <taxon>Bacteria</taxon>
        <taxon>Pseudomonadati</taxon>
        <taxon>Bacteroidota</taxon>
        <taxon>Cytophagia</taxon>
        <taxon>Cytophagales</taxon>
        <taxon>Hymenobacteraceae</taxon>
        <taxon>Pontibacter</taxon>
    </lineage>
</organism>
<keyword evidence="4" id="KW-1185">Reference proteome</keyword>
<dbReference type="Pfam" id="PF13548">
    <property type="entry name" value="DUF4126"/>
    <property type="match status" value="1"/>
</dbReference>
<sequence length="177" mass="18265">MPQNSLHPRSPVHVGKQKNHRMKTELYKALAMGALAGMRSLAAPALLSSALQENPQGGLSGTPLAFLQNKYVAYALTGLAATELLGDKLPVAPDRIILPSLLMRAGSGAVVGAAIFAGSYKSMTKGALAGASAAVAATYASFYLRKFLSDKTEIADPVLGMLEDTLVLGAGLKAAKA</sequence>
<dbReference type="AlphaFoldDB" id="A0A1Q5P8L2"/>
<feature type="domain" description="DUF4126" evidence="2">
    <location>
        <begin position="29"/>
        <end position="174"/>
    </location>
</feature>
<feature type="region of interest" description="Disordered" evidence="1">
    <location>
        <begin position="1"/>
        <end position="20"/>
    </location>
</feature>
<evidence type="ECO:0000313" key="3">
    <source>
        <dbReference type="EMBL" id="OKL38576.1"/>
    </source>
</evidence>
<reference evidence="3 4" key="1">
    <citation type="submission" date="2016-03" db="EMBL/GenBank/DDBJ databases">
        <title>Genome sequence of Pontibacter sp. nov., of the family cytophagaceae, isolated from marine sediment of the Yellow Sea, China.</title>
        <authorList>
            <person name="Zhang G."/>
            <person name="Zhang R."/>
        </authorList>
    </citation>
    <scope>NUCLEOTIDE SEQUENCE [LARGE SCALE GENOMIC DNA]</scope>
    <source>
        <strain evidence="3 4">S10-8</strain>
    </source>
</reference>
<evidence type="ECO:0000313" key="4">
    <source>
        <dbReference type="Proteomes" id="UP000186551"/>
    </source>
</evidence>
<name>A0A1Q5P8L2_9BACT</name>
<accession>A0A1Q5P8L2</accession>
<evidence type="ECO:0000259" key="2">
    <source>
        <dbReference type="Pfam" id="PF13548"/>
    </source>
</evidence>
<protein>
    <recommendedName>
        <fullName evidence="2">DUF4126 domain-containing protein</fullName>
    </recommendedName>
</protein>
<dbReference type="STRING" id="1797110.A3841_05340"/>